<organism evidence="1 2">
    <name type="scientific">Peptostreptococcus russellii</name>
    <dbReference type="NCBI Taxonomy" id="215200"/>
    <lineage>
        <taxon>Bacteria</taxon>
        <taxon>Bacillati</taxon>
        <taxon>Bacillota</taxon>
        <taxon>Clostridia</taxon>
        <taxon>Peptostreptococcales</taxon>
        <taxon>Peptostreptococcaceae</taxon>
        <taxon>Peptostreptococcus</taxon>
    </lineage>
</organism>
<gene>
    <name evidence="1" type="ORF">UF10_08575</name>
</gene>
<dbReference type="EMBL" id="JYGE01000007">
    <property type="protein sequence ID" value="PSJ30904.1"/>
    <property type="molecule type" value="Genomic_DNA"/>
</dbReference>
<comment type="caution">
    <text evidence="1">The sequence shown here is derived from an EMBL/GenBank/DDBJ whole genome shotgun (WGS) entry which is preliminary data.</text>
</comment>
<evidence type="ECO:0000313" key="1">
    <source>
        <dbReference type="EMBL" id="PSJ30904.1"/>
    </source>
</evidence>
<dbReference type="Proteomes" id="UP000241434">
    <property type="component" value="Unassembled WGS sequence"/>
</dbReference>
<proteinExistence type="predicted"/>
<protein>
    <submittedName>
        <fullName evidence="1">Uncharacterized protein</fullName>
    </submittedName>
</protein>
<evidence type="ECO:0000313" key="2">
    <source>
        <dbReference type="Proteomes" id="UP000241434"/>
    </source>
</evidence>
<sequence>MNLEKGNYKIENLIKEGYISSFQAVGDELYYLILICTKVLQCSKGSRNISIDTDRLYDEFVYFKYYTSMSDDYLLNFFMPLMIANRSFESYEQELIELIDKLCKFYGSEGEKYDYTIDVFCYDIIIRKLLLSKMDMLEILYEIKDKLIEFNPYSFDKKKNVHFQIKKIKYIEKIHKCIDNYEIEKKETFFESEIKLIDILQCVYNVKDVDIILSRMDYGSKSVYNFIKRLLKTDSEEETIKNKKFIEAMGDYLIKLRNAEINSKKYKFNSSPKAFLNKNIGDEFIDPILNQAQIVSKKIEKEKGEDIYIIDVSTKTGDYRFRYQRNKK</sequence>
<name>A0A2P7PYW9_9FIRM</name>
<dbReference type="AlphaFoldDB" id="A0A2P7PYW9"/>
<dbReference type="OrthoDB" id="1749946at2"/>
<keyword evidence="2" id="KW-1185">Reference proteome</keyword>
<reference evidence="1" key="1">
    <citation type="thesis" date="2015" institute="Rutgers" country="The State University of New Jersey, 14 College Farm Rd., New Brunswick, NJ, USA">
        <title>Ammonia toxicity in bacteria and its implications for treatment of and resource recovery from highly nitrogenous organic wastes.</title>
        <authorList>
            <person name="Luther A.K."/>
        </authorList>
    </citation>
    <scope>NUCLEOTIDE SEQUENCE</scope>
    <source>
        <strain evidence="1">RT-10B</strain>
    </source>
</reference>
<accession>A0A2P7PYW9</accession>
<dbReference type="RefSeq" id="WP_106777398.1">
    <property type="nucleotide sequence ID" value="NZ_JYGE01000007.1"/>
</dbReference>